<proteinExistence type="predicted"/>
<evidence type="ECO:0000313" key="2">
    <source>
        <dbReference type="Proteomes" id="UP000452293"/>
    </source>
</evidence>
<keyword evidence="2" id="KW-1185">Reference proteome</keyword>
<comment type="caution">
    <text evidence="1">The sequence shown here is derived from an EMBL/GenBank/DDBJ whole genome shotgun (WGS) entry which is preliminary data.</text>
</comment>
<gene>
    <name evidence="1" type="ORF">GT718_11975</name>
</gene>
<evidence type="ECO:0000313" key="1">
    <source>
        <dbReference type="EMBL" id="MZL78067.1"/>
    </source>
</evidence>
<organism evidence="1 2">
    <name type="scientific">Blautia massiliensis</name>
    <name type="common">ex Durand et al. 2017</name>
    <dbReference type="NCBI Taxonomy" id="1737424"/>
    <lineage>
        <taxon>Bacteria</taxon>
        <taxon>Bacillati</taxon>
        <taxon>Bacillota</taxon>
        <taxon>Clostridia</taxon>
        <taxon>Lachnospirales</taxon>
        <taxon>Lachnospiraceae</taxon>
        <taxon>Blautia</taxon>
    </lineage>
</organism>
<dbReference type="EMBL" id="WWVW01000021">
    <property type="protein sequence ID" value="MZL78067.1"/>
    <property type="molecule type" value="Genomic_DNA"/>
</dbReference>
<sequence>MAENTQVANFNTQLSYYTNRYVDLMERDLTSRGMEFDSYSKDCVVAAMGSIFQMVHESGVNFDANR</sequence>
<name>A0ABW9X6W8_9FIRM</name>
<accession>A0ABW9X6W8</accession>
<dbReference type="Proteomes" id="UP000452293">
    <property type="component" value="Unassembled WGS sequence"/>
</dbReference>
<reference evidence="1 2" key="1">
    <citation type="journal article" date="2019" name="Nat. Med.">
        <title>A library of human gut bacterial isolates paired with longitudinal multiomics data enables mechanistic microbiome research.</title>
        <authorList>
            <person name="Poyet M."/>
            <person name="Groussin M."/>
            <person name="Gibbons S.M."/>
            <person name="Avila-Pacheco J."/>
            <person name="Jiang X."/>
            <person name="Kearney S.M."/>
            <person name="Perrotta A.R."/>
            <person name="Berdy B."/>
            <person name="Zhao S."/>
            <person name="Lieberman T.D."/>
            <person name="Swanson P.K."/>
            <person name="Smith M."/>
            <person name="Roesemann S."/>
            <person name="Alexander J.E."/>
            <person name="Rich S.A."/>
            <person name="Livny J."/>
            <person name="Vlamakis H."/>
            <person name="Clish C."/>
            <person name="Bullock K."/>
            <person name="Deik A."/>
            <person name="Scott J."/>
            <person name="Pierce K.A."/>
            <person name="Xavier R.J."/>
            <person name="Alm E.J."/>
        </authorList>
    </citation>
    <scope>NUCLEOTIDE SEQUENCE [LARGE SCALE GENOMIC DNA]</scope>
    <source>
        <strain evidence="1 2">BIOML-A1</strain>
    </source>
</reference>
<dbReference type="RefSeq" id="WP_129975471.1">
    <property type="nucleotide sequence ID" value="NZ_WWVV01000020.1"/>
</dbReference>
<protein>
    <submittedName>
        <fullName evidence="1">Uncharacterized protein</fullName>
    </submittedName>
</protein>